<protein>
    <submittedName>
        <fullName evidence="2">Putative ovule protein</fullName>
    </submittedName>
</protein>
<proteinExistence type="predicted"/>
<sequence length="70" mass="8107">MQMIVIPLMLSLSSFNSKTMLYKIFFFFFCCVAAGILQLRSIFECSAISGDAFWRIEELELFIQLYLACC</sequence>
<name>A0A0V0GY07_SOLCH</name>
<organism evidence="2">
    <name type="scientific">Solanum chacoense</name>
    <name type="common">Chaco potato</name>
    <dbReference type="NCBI Taxonomy" id="4108"/>
    <lineage>
        <taxon>Eukaryota</taxon>
        <taxon>Viridiplantae</taxon>
        <taxon>Streptophyta</taxon>
        <taxon>Embryophyta</taxon>
        <taxon>Tracheophyta</taxon>
        <taxon>Spermatophyta</taxon>
        <taxon>Magnoliopsida</taxon>
        <taxon>eudicotyledons</taxon>
        <taxon>Gunneridae</taxon>
        <taxon>Pentapetalae</taxon>
        <taxon>asterids</taxon>
        <taxon>lamiids</taxon>
        <taxon>Solanales</taxon>
        <taxon>Solanaceae</taxon>
        <taxon>Solanoideae</taxon>
        <taxon>Solaneae</taxon>
        <taxon>Solanum</taxon>
    </lineage>
</organism>
<evidence type="ECO:0000256" key="1">
    <source>
        <dbReference type="SAM" id="Phobius"/>
    </source>
</evidence>
<dbReference type="EMBL" id="GEDG01028711">
    <property type="protein sequence ID" value="JAP13004.1"/>
    <property type="molecule type" value="Transcribed_RNA"/>
</dbReference>
<feature type="transmembrane region" description="Helical" evidence="1">
    <location>
        <begin position="20"/>
        <end position="39"/>
    </location>
</feature>
<accession>A0A0V0GY07</accession>
<dbReference type="AlphaFoldDB" id="A0A0V0GY07"/>
<keyword evidence="1" id="KW-0812">Transmembrane</keyword>
<keyword evidence="1" id="KW-0472">Membrane</keyword>
<keyword evidence="1" id="KW-1133">Transmembrane helix</keyword>
<evidence type="ECO:0000313" key="2">
    <source>
        <dbReference type="EMBL" id="JAP13004.1"/>
    </source>
</evidence>
<reference evidence="2" key="1">
    <citation type="submission" date="2015-12" db="EMBL/GenBank/DDBJ databases">
        <title>Gene expression during late stages of embryo sac development: a critical building block for successful pollen-pistil interactions.</title>
        <authorList>
            <person name="Liu Y."/>
            <person name="Joly V."/>
            <person name="Sabar M."/>
            <person name="Matton D.P."/>
        </authorList>
    </citation>
    <scope>NUCLEOTIDE SEQUENCE</scope>
</reference>